<comment type="caution">
    <text evidence="1">The sequence shown here is derived from an EMBL/GenBank/DDBJ whole genome shotgun (WGS) entry which is preliminary data.</text>
</comment>
<evidence type="ECO:0000313" key="1">
    <source>
        <dbReference type="EMBL" id="RUS94107.1"/>
    </source>
</evidence>
<reference evidence="1 2" key="1">
    <citation type="journal article" date="2019" name="Genome Biol. Evol.">
        <title>Day and night: Metabolic profiles and evolutionary relationships of six axenic non-marine cyanobacteria.</title>
        <authorList>
            <person name="Will S.E."/>
            <person name="Henke P."/>
            <person name="Boedeker C."/>
            <person name="Huang S."/>
            <person name="Brinkmann H."/>
            <person name="Rohde M."/>
            <person name="Jarek M."/>
            <person name="Friedl T."/>
            <person name="Seufert S."/>
            <person name="Schumacher M."/>
            <person name="Overmann J."/>
            <person name="Neumann-Schaal M."/>
            <person name="Petersen J."/>
        </authorList>
    </citation>
    <scope>NUCLEOTIDE SEQUENCE [LARGE SCALE GENOMIC DNA]</scope>
    <source>
        <strain evidence="1 2">SAG 1403-4b</strain>
    </source>
</reference>
<sequence length="61" mass="7001">MVGVICCSIYRVIGDRGSEIEEKGFYFADLLRTLKYYLLFSSPDFSIDTIEKNENTKIKIG</sequence>
<keyword evidence="2" id="KW-1185">Reference proteome</keyword>
<dbReference type="EMBL" id="RSCM01000015">
    <property type="protein sequence ID" value="RUS94107.1"/>
    <property type="molecule type" value="Genomic_DNA"/>
</dbReference>
<dbReference type="Proteomes" id="UP000276103">
    <property type="component" value="Unassembled WGS sequence"/>
</dbReference>
<gene>
    <name evidence="1" type="ORF">DSM107003_39940</name>
</gene>
<evidence type="ECO:0000313" key="2">
    <source>
        <dbReference type="Proteomes" id="UP000276103"/>
    </source>
</evidence>
<dbReference type="AlphaFoldDB" id="A0A433UJU0"/>
<proteinExistence type="predicted"/>
<organism evidence="1 2">
    <name type="scientific">Trichormus variabilis SAG 1403-4b</name>
    <dbReference type="NCBI Taxonomy" id="447716"/>
    <lineage>
        <taxon>Bacteria</taxon>
        <taxon>Bacillati</taxon>
        <taxon>Cyanobacteriota</taxon>
        <taxon>Cyanophyceae</taxon>
        <taxon>Nostocales</taxon>
        <taxon>Nostocaceae</taxon>
        <taxon>Trichormus</taxon>
    </lineage>
</organism>
<name>A0A433UJU0_ANAVA</name>
<accession>A0A433UJU0</accession>
<protein>
    <submittedName>
        <fullName evidence="1">Uncharacterized protein</fullName>
    </submittedName>
</protein>